<name>A0A235BVH7_UNCW3</name>
<dbReference type="InterPro" id="IPR051417">
    <property type="entry name" value="SDr/BOS_complex"/>
</dbReference>
<dbReference type="SUPFAM" id="SSF49464">
    <property type="entry name" value="Carboxypeptidase regulatory domain-like"/>
    <property type="match status" value="2"/>
</dbReference>
<evidence type="ECO:0000313" key="4">
    <source>
        <dbReference type="Proteomes" id="UP000215559"/>
    </source>
</evidence>
<evidence type="ECO:0008006" key="5">
    <source>
        <dbReference type="Google" id="ProtNLM"/>
    </source>
</evidence>
<feature type="chain" id="PRO_5012443927" description="Carboxypeptidase regulatory-like domain-containing protein" evidence="2">
    <location>
        <begin position="20"/>
        <end position="294"/>
    </location>
</feature>
<dbReference type="EMBL" id="NOZP01000053">
    <property type="protein sequence ID" value="OYD16403.1"/>
    <property type="molecule type" value="Genomic_DNA"/>
</dbReference>
<organism evidence="3 4">
    <name type="scientific">candidate division WOR-3 bacterium JGI_Cruoil_03_51_56</name>
    <dbReference type="NCBI Taxonomy" id="1973747"/>
    <lineage>
        <taxon>Bacteria</taxon>
        <taxon>Bacteria division WOR-3</taxon>
    </lineage>
</organism>
<evidence type="ECO:0000313" key="3">
    <source>
        <dbReference type="EMBL" id="OYD16403.1"/>
    </source>
</evidence>
<dbReference type="AlphaFoldDB" id="A0A235BVH7"/>
<gene>
    <name evidence="3" type="ORF">CH330_03020</name>
</gene>
<dbReference type="GO" id="GO:0030246">
    <property type="term" value="F:carbohydrate binding"/>
    <property type="evidence" value="ECO:0007669"/>
    <property type="project" value="InterPro"/>
</dbReference>
<proteinExistence type="predicted"/>
<sequence>MKRLITLVAILAMTGVVLAGGTGGIAGIVVNSQTGNPISGAMIVARGDSNQMGRARTNARGVYLIEDLGPAHYRVSASARGYEPAVYPRAVGVHEGQVTRGINFRLIPNQQPEPGVITGRVVDHRTGEPIQGAVVVALGKNCRGRARTDDHGRYAIRRLRPGVYRVKAKARHYIKQSFPRPVPVRAGQTVENINFALQPKPHKGAIAGRVINARTHQPIAGAVVIAHGKHGTARAVTGRNGFYRIVRLDPGLYRVTAMKRGYRPETFPRPVPVRAGHATKHVDFFLHQLRVDAD</sequence>
<evidence type="ECO:0000256" key="1">
    <source>
        <dbReference type="ARBA" id="ARBA00022729"/>
    </source>
</evidence>
<dbReference type="SUPFAM" id="SSF49452">
    <property type="entry name" value="Starch-binding domain-like"/>
    <property type="match status" value="1"/>
</dbReference>
<protein>
    <recommendedName>
        <fullName evidence="5">Carboxypeptidase regulatory-like domain-containing protein</fullName>
    </recommendedName>
</protein>
<dbReference type="Pfam" id="PF13620">
    <property type="entry name" value="CarboxypepD_reg"/>
    <property type="match status" value="3"/>
</dbReference>
<dbReference type="PANTHER" id="PTHR23303:SF14">
    <property type="entry name" value="BOS COMPLEX SUBUNIT NOMO1-RELATED"/>
    <property type="match status" value="1"/>
</dbReference>
<dbReference type="Gene3D" id="2.60.40.1120">
    <property type="entry name" value="Carboxypeptidase-like, regulatory domain"/>
    <property type="match status" value="3"/>
</dbReference>
<keyword evidence="1 2" id="KW-0732">Signal</keyword>
<feature type="signal peptide" evidence="2">
    <location>
        <begin position="1"/>
        <end position="19"/>
    </location>
</feature>
<evidence type="ECO:0000256" key="2">
    <source>
        <dbReference type="SAM" id="SignalP"/>
    </source>
</evidence>
<dbReference type="InterPro" id="IPR008969">
    <property type="entry name" value="CarboxyPept-like_regulatory"/>
</dbReference>
<reference evidence="3 4" key="1">
    <citation type="submission" date="2017-07" db="EMBL/GenBank/DDBJ databases">
        <title>Recovery of genomes from metagenomes via a dereplication, aggregation, and scoring strategy.</title>
        <authorList>
            <person name="Sieber C.M."/>
            <person name="Probst A.J."/>
            <person name="Sharrar A."/>
            <person name="Thomas B.C."/>
            <person name="Hess M."/>
            <person name="Tringe S.G."/>
            <person name="Banfield J.F."/>
        </authorList>
    </citation>
    <scope>NUCLEOTIDE SEQUENCE [LARGE SCALE GENOMIC DNA]</scope>
    <source>
        <strain evidence="3">JGI_Cruoil_03_51_56</strain>
    </source>
</reference>
<dbReference type="PANTHER" id="PTHR23303">
    <property type="entry name" value="CARBOXYPEPTIDASE REGULATORY REGION-CONTAINING"/>
    <property type="match status" value="1"/>
</dbReference>
<comment type="caution">
    <text evidence="3">The sequence shown here is derived from an EMBL/GenBank/DDBJ whole genome shotgun (WGS) entry which is preliminary data.</text>
</comment>
<dbReference type="Proteomes" id="UP000215559">
    <property type="component" value="Unassembled WGS sequence"/>
</dbReference>
<dbReference type="InterPro" id="IPR013784">
    <property type="entry name" value="Carb-bd-like_fold"/>
</dbReference>
<accession>A0A235BVH7</accession>